<reference evidence="1 2" key="1">
    <citation type="submission" date="2020-07" db="EMBL/GenBank/DDBJ databases">
        <authorList>
            <person name="Sun Q."/>
        </authorList>
    </citation>
    <scope>NUCLEOTIDE SEQUENCE [LARGE SCALE GENOMIC DNA]</scope>
    <source>
        <strain evidence="1 2">MAH-1</strain>
    </source>
</reference>
<organism evidence="1 2">
    <name type="scientific">Flavobacterium agri</name>
    <dbReference type="NCBI Taxonomy" id="2743471"/>
    <lineage>
        <taxon>Bacteria</taxon>
        <taxon>Pseudomonadati</taxon>
        <taxon>Bacteroidota</taxon>
        <taxon>Flavobacteriia</taxon>
        <taxon>Flavobacteriales</taxon>
        <taxon>Flavobacteriaceae</taxon>
        <taxon>Flavobacterium</taxon>
    </lineage>
</organism>
<sequence length="68" mass="8154">MYPEWSETIEYAYNAKGLVSRAKFTSNGKTTICEFKYTFDHKNNWIEQTKTVNGKPLYLRKRTITYYD</sequence>
<protein>
    <recommendedName>
        <fullName evidence="3">YD repeat-containing protein</fullName>
    </recommendedName>
</protein>
<accession>A0A7Y8Y0L6</accession>
<gene>
    <name evidence="1" type="ORF">HZF10_05305</name>
</gene>
<evidence type="ECO:0000313" key="1">
    <source>
        <dbReference type="EMBL" id="NYA70328.1"/>
    </source>
</evidence>
<dbReference type="RefSeq" id="WP_176005142.1">
    <property type="nucleotide sequence ID" value="NZ_JABWMI010000006.1"/>
</dbReference>
<proteinExistence type="predicted"/>
<dbReference type="Proteomes" id="UP000535020">
    <property type="component" value="Unassembled WGS sequence"/>
</dbReference>
<name>A0A7Y8Y0L6_9FLAO</name>
<comment type="caution">
    <text evidence="1">The sequence shown here is derived from an EMBL/GenBank/DDBJ whole genome shotgun (WGS) entry which is preliminary data.</text>
</comment>
<keyword evidence="2" id="KW-1185">Reference proteome</keyword>
<evidence type="ECO:0000313" key="2">
    <source>
        <dbReference type="Proteomes" id="UP000535020"/>
    </source>
</evidence>
<dbReference type="EMBL" id="JACBJI010000002">
    <property type="protein sequence ID" value="NYA70328.1"/>
    <property type="molecule type" value="Genomic_DNA"/>
</dbReference>
<dbReference type="AlphaFoldDB" id="A0A7Y8Y0L6"/>
<evidence type="ECO:0008006" key="3">
    <source>
        <dbReference type="Google" id="ProtNLM"/>
    </source>
</evidence>